<dbReference type="Gene3D" id="2.170.130.10">
    <property type="entry name" value="TonB-dependent receptor, plug domain"/>
    <property type="match status" value="1"/>
</dbReference>
<dbReference type="GO" id="GO:0009279">
    <property type="term" value="C:cell outer membrane"/>
    <property type="evidence" value="ECO:0007669"/>
    <property type="project" value="UniProtKB-SubCell"/>
</dbReference>
<keyword evidence="4 8" id="KW-0812">Transmembrane</keyword>
<dbReference type="NCBIfam" id="TIGR04057">
    <property type="entry name" value="SusC_RagA_signa"/>
    <property type="match status" value="1"/>
</dbReference>
<dbReference type="InterPro" id="IPR039426">
    <property type="entry name" value="TonB-dep_rcpt-like"/>
</dbReference>
<dbReference type="PROSITE" id="PS52016">
    <property type="entry name" value="TONB_DEPENDENT_REC_3"/>
    <property type="match status" value="1"/>
</dbReference>
<proteinExistence type="inferred from homology"/>
<dbReference type="AlphaFoldDB" id="A0A5M6D9K9"/>
<feature type="chain" id="PRO_5024318200" evidence="10">
    <location>
        <begin position="31"/>
        <end position="1114"/>
    </location>
</feature>
<dbReference type="InterPro" id="IPR012910">
    <property type="entry name" value="Plug_dom"/>
</dbReference>
<keyword evidence="5 9" id="KW-0798">TonB box</keyword>
<evidence type="ECO:0000256" key="5">
    <source>
        <dbReference type="ARBA" id="ARBA00023077"/>
    </source>
</evidence>
<accession>A0A5M6D9K9</accession>
<evidence type="ECO:0000256" key="2">
    <source>
        <dbReference type="ARBA" id="ARBA00022448"/>
    </source>
</evidence>
<keyword evidence="6 8" id="KW-0472">Membrane</keyword>
<evidence type="ECO:0000256" key="10">
    <source>
        <dbReference type="SAM" id="SignalP"/>
    </source>
</evidence>
<dbReference type="InterPro" id="IPR000531">
    <property type="entry name" value="Beta-barrel_TonB"/>
</dbReference>
<keyword evidence="13" id="KW-0675">Receptor</keyword>
<comment type="similarity">
    <text evidence="8 9">Belongs to the TonB-dependent receptor family.</text>
</comment>
<dbReference type="InterPro" id="IPR037066">
    <property type="entry name" value="Plug_dom_sf"/>
</dbReference>
<dbReference type="RefSeq" id="WP_150089339.1">
    <property type="nucleotide sequence ID" value="NZ_VWSF01000011.1"/>
</dbReference>
<keyword evidence="7 8" id="KW-0998">Cell outer membrane</keyword>
<evidence type="ECO:0000256" key="8">
    <source>
        <dbReference type="PROSITE-ProRule" id="PRU01360"/>
    </source>
</evidence>
<evidence type="ECO:0000313" key="13">
    <source>
        <dbReference type="EMBL" id="KAA5544221.1"/>
    </source>
</evidence>
<evidence type="ECO:0000313" key="14">
    <source>
        <dbReference type="Proteomes" id="UP000323426"/>
    </source>
</evidence>
<reference evidence="13 14" key="1">
    <citation type="submission" date="2019-09" db="EMBL/GenBank/DDBJ databases">
        <title>Genome sequence and assembly of Adhaeribacter sp.</title>
        <authorList>
            <person name="Chhetri G."/>
        </authorList>
    </citation>
    <scope>NUCLEOTIDE SEQUENCE [LARGE SCALE GENOMIC DNA]</scope>
    <source>
        <strain evidence="13 14">DK36</strain>
    </source>
</reference>
<feature type="signal peptide" evidence="10">
    <location>
        <begin position="1"/>
        <end position="30"/>
    </location>
</feature>
<dbReference type="InterPro" id="IPR023996">
    <property type="entry name" value="TonB-dep_OMP_SusC/RagA"/>
</dbReference>
<dbReference type="Gene3D" id="2.40.170.20">
    <property type="entry name" value="TonB-dependent receptor, beta-barrel domain"/>
    <property type="match status" value="1"/>
</dbReference>
<comment type="subcellular location">
    <subcellularLocation>
        <location evidence="1 8">Cell outer membrane</location>
        <topology evidence="1 8">Multi-pass membrane protein</topology>
    </subcellularLocation>
</comment>
<dbReference type="SUPFAM" id="SSF49464">
    <property type="entry name" value="Carboxypeptidase regulatory domain-like"/>
    <property type="match status" value="1"/>
</dbReference>
<dbReference type="SUPFAM" id="SSF56935">
    <property type="entry name" value="Porins"/>
    <property type="match status" value="1"/>
</dbReference>
<keyword evidence="10" id="KW-0732">Signal</keyword>
<sequence length="1114" mass="122568">MSKKTKNSQQWQRNICLLVFAGFLANSPPAAVFAGTNAKAGTKITASHLLTADKLVVWPITGRVTSPTGEPLPGVTVLLKGSSTGATTSPDGSYSLSVPETAGTLVFSFIGYATQEKNFSGPGTVNITLTEDAKALQEIVVTGYTAQSKKDITGAVSTIDAQQLLSTPSTNLGQAMQGKVAGVTVGNENSPGGGVMVRIRGFGTINDNSPLYVVDGVPTKGNLNTLNLNDIESMQILKDASAASIYGSRAGNGVVIITTKKGKAGKPMFTYDMYFGTQRPGKFLDMLNTQEYARLVWESRKNAGAVGPNGNPVHAQFGNGPEPVIPDYIFPAGAMEGDPRVAQDANGNYINYSNNIDAADFNRTRWMITKANKAGTDWMDEIFDPAPIQNHQLGVSGGNESGRYAMSLNYFDQEGIMIYTGFKRYSLRANTEFNVNKRIRIGENFQFGHSSRIGQPSGNNSESNPISFAYRIQPIVPVYDVSGTTFAGTRGTDLDNSRQPVGDLWRNKDNDQKELRLFGNAYAEIDILKDLTAKTSFGIDYNTYNFRNYTIRDIESAEARGSNSLQTTNNYEWTWTWYNTLAYTLNLGERHRFNFLIGTESIKDYYEFFDASRTNFSSDDIENRYLSGGTGVQTNNGGASNWALASEFTRVNYSFGDKYLLEGTLRRDRSSRFAPQFRTAIFPAVSAGWVFSEETFAQSLTTWLNRAKLRAGWGQTGNQEIGNYNSVTQFTTSPANSFYDLNGSRTSAIPGYELTQFGNARAKWETTTSTNIGLDLSLLGNKIDASFDWYTRLTTDMLFPVPAPLTAGVATAPFQNIGSMRNRGVDLALTYSGEAMDNQFTYSITGNVSTYRNEVTKTTGDPNTQYFGINDERIQNFVVTQQGHPISSFFGYTLDGIFQTDDEAAAAPKNNLGTNQNKAGRFHFVDINGDKVINTQDLSIIGNPHPDFTYGLNINVNYKNFGLTLFGQGSQGNEIFNYVKYWTDFPTFGGNRSTRMLYDSWRPGKTDAILPQLTSSDQVSILPSTYYLEDGSYFRMRNVQLTYTLPQTLFTKIGLGSARVYLQAQNLFTITDYSGMDPEINLRNYTSGNDRQIGVDGGSYPVAKQFLIGVNVSF</sequence>
<dbReference type="NCBIfam" id="TIGR04056">
    <property type="entry name" value="OMP_RagA_SusC"/>
    <property type="match status" value="1"/>
</dbReference>
<evidence type="ECO:0000256" key="1">
    <source>
        <dbReference type="ARBA" id="ARBA00004571"/>
    </source>
</evidence>
<name>A0A5M6D9K9_9BACT</name>
<evidence type="ECO:0000256" key="3">
    <source>
        <dbReference type="ARBA" id="ARBA00022452"/>
    </source>
</evidence>
<evidence type="ECO:0000256" key="4">
    <source>
        <dbReference type="ARBA" id="ARBA00022692"/>
    </source>
</evidence>
<keyword evidence="3 8" id="KW-1134">Transmembrane beta strand</keyword>
<evidence type="ECO:0000259" key="12">
    <source>
        <dbReference type="Pfam" id="PF07715"/>
    </source>
</evidence>
<dbReference type="InterPro" id="IPR023997">
    <property type="entry name" value="TonB-dep_OMP_SusC/RagA_CS"/>
</dbReference>
<evidence type="ECO:0000256" key="9">
    <source>
        <dbReference type="RuleBase" id="RU003357"/>
    </source>
</evidence>
<keyword evidence="14" id="KW-1185">Reference proteome</keyword>
<dbReference type="Pfam" id="PF07715">
    <property type="entry name" value="Plug"/>
    <property type="match status" value="1"/>
</dbReference>
<keyword evidence="2 8" id="KW-0813">Transport</keyword>
<dbReference type="InterPro" id="IPR008969">
    <property type="entry name" value="CarboxyPept-like_regulatory"/>
</dbReference>
<dbReference type="InterPro" id="IPR036942">
    <property type="entry name" value="Beta-barrel_TonB_sf"/>
</dbReference>
<evidence type="ECO:0000256" key="6">
    <source>
        <dbReference type="ARBA" id="ARBA00023136"/>
    </source>
</evidence>
<evidence type="ECO:0000259" key="11">
    <source>
        <dbReference type="Pfam" id="PF00593"/>
    </source>
</evidence>
<dbReference type="Pfam" id="PF00593">
    <property type="entry name" value="TonB_dep_Rec_b-barrel"/>
    <property type="match status" value="1"/>
</dbReference>
<protein>
    <submittedName>
        <fullName evidence="13">TonB-dependent receptor</fullName>
    </submittedName>
</protein>
<organism evidence="13 14">
    <name type="scientific">Adhaeribacter rhizoryzae</name>
    <dbReference type="NCBI Taxonomy" id="2607907"/>
    <lineage>
        <taxon>Bacteria</taxon>
        <taxon>Pseudomonadati</taxon>
        <taxon>Bacteroidota</taxon>
        <taxon>Cytophagia</taxon>
        <taxon>Cytophagales</taxon>
        <taxon>Hymenobacteraceae</taxon>
        <taxon>Adhaeribacter</taxon>
    </lineage>
</organism>
<comment type="caution">
    <text evidence="13">The sequence shown here is derived from an EMBL/GenBank/DDBJ whole genome shotgun (WGS) entry which is preliminary data.</text>
</comment>
<dbReference type="Pfam" id="PF13715">
    <property type="entry name" value="CarbopepD_reg_2"/>
    <property type="match status" value="1"/>
</dbReference>
<gene>
    <name evidence="13" type="ORF">F0145_15040</name>
</gene>
<dbReference type="EMBL" id="VWSF01000011">
    <property type="protein sequence ID" value="KAA5544221.1"/>
    <property type="molecule type" value="Genomic_DNA"/>
</dbReference>
<dbReference type="Proteomes" id="UP000323426">
    <property type="component" value="Unassembled WGS sequence"/>
</dbReference>
<evidence type="ECO:0000256" key="7">
    <source>
        <dbReference type="ARBA" id="ARBA00023237"/>
    </source>
</evidence>
<dbReference type="Gene3D" id="2.60.40.1120">
    <property type="entry name" value="Carboxypeptidase-like, regulatory domain"/>
    <property type="match status" value="1"/>
</dbReference>
<feature type="domain" description="TonB-dependent receptor plug" evidence="12">
    <location>
        <begin position="149"/>
        <end position="254"/>
    </location>
</feature>
<feature type="domain" description="TonB-dependent receptor-like beta-barrel" evidence="11">
    <location>
        <begin position="480"/>
        <end position="1067"/>
    </location>
</feature>